<dbReference type="PROSITE" id="PS00636">
    <property type="entry name" value="DNAJ_1"/>
    <property type="match status" value="1"/>
</dbReference>
<protein>
    <submittedName>
        <fullName evidence="4">DnaJ domain-containing protein</fullName>
    </submittedName>
</protein>
<dbReference type="AlphaFoldDB" id="A0AA39MYR9"/>
<dbReference type="CDD" id="cd06257">
    <property type="entry name" value="DnaJ"/>
    <property type="match status" value="1"/>
</dbReference>
<dbReference type="SUPFAM" id="SSF48317">
    <property type="entry name" value="Acid phosphatase/Vanadium-dependent haloperoxidase"/>
    <property type="match status" value="1"/>
</dbReference>
<dbReference type="Pfam" id="PF23302">
    <property type="entry name" value="HTH_DNAJC9"/>
    <property type="match status" value="1"/>
</dbReference>
<feature type="transmembrane region" description="Helical" evidence="2">
    <location>
        <begin position="141"/>
        <end position="160"/>
    </location>
</feature>
<gene>
    <name evidence="4" type="ORF">EV421DRAFT_1899092</name>
</gene>
<dbReference type="InterPro" id="IPR052594">
    <property type="entry name" value="J_domain-containing_protein"/>
</dbReference>
<feature type="region of interest" description="Disordered" evidence="1">
    <location>
        <begin position="472"/>
        <end position="553"/>
    </location>
</feature>
<feature type="domain" description="J" evidence="3">
    <location>
        <begin position="211"/>
        <end position="281"/>
    </location>
</feature>
<dbReference type="InterPro" id="IPR036869">
    <property type="entry name" value="J_dom_sf"/>
</dbReference>
<reference evidence="4" key="1">
    <citation type="submission" date="2023-06" db="EMBL/GenBank/DDBJ databases">
        <authorList>
            <consortium name="Lawrence Berkeley National Laboratory"/>
            <person name="Ahrendt S."/>
            <person name="Sahu N."/>
            <person name="Indic B."/>
            <person name="Wong-Bajracharya J."/>
            <person name="Merenyi Z."/>
            <person name="Ke H.-M."/>
            <person name="Monk M."/>
            <person name="Kocsube S."/>
            <person name="Drula E."/>
            <person name="Lipzen A."/>
            <person name="Balint B."/>
            <person name="Henrissat B."/>
            <person name="Andreopoulos B."/>
            <person name="Martin F.M."/>
            <person name="Harder C.B."/>
            <person name="Rigling D."/>
            <person name="Ford K.L."/>
            <person name="Foster G.D."/>
            <person name="Pangilinan J."/>
            <person name="Papanicolaou A."/>
            <person name="Barry K."/>
            <person name="LaButti K."/>
            <person name="Viragh M."/>
            <person name="Koriabine M."/>
            <person name="Yan M."/>
            <person name="Riley R."/>
            <person name="Champramary S."/>
            <person name="Plett K.L."/>
            <person name="Tsai I.J."/>
            <person name="Slot J."/>
            <person name="Sipos G."/>
            <person name="Plett J."/>
            <person name="Nagy L.G."/>
            <person name="Grigoriev I.V."/>
        </authorList>
    </citation>
    <scope>NUCLEOTIDE SEQUENCE</scope>
    <source>
        <strain evidence="4">FPL87.14</strain>
    </source>
</reference>
<evidence type="ECO:0000313" key="5">
    <source>
        <dbReference type="Proteomes" id="UP001175226"/>
    </source>
</evidence>
<dbReference type="GO" id="GO:0031072">
    <property type="term" value="F:heat shock protein binding"/>
    <property type="evidence" value="ECO:0007669"/>
    <property type="project" value="TreeGrafter"/>
</dbReference>
<dbReference type="PANTHER" id="PTHR44144:SF1">
    <property type="entry name" value="DNAJ HOMOLOG SUBFAMILY C MEMBER 9"/>
    <property type="match status" value="1"/>
</dbReference>
<feature type="transmembrane region" description="Helical" evidence="2">
    <location>
        <begin position="76"/>
        <end position="102"/>
    </location>
</feature>
<feature type="transmembrane region" description="Helical" evidence="2">
    <location>
        <begin position="114"/>
        <end position="134"/>
    </location>
</feature>
<evidence type="ECO:0000256" key="2">
    <source>
        <dbReference type="SAM" id="Phobius"/>
    </source>
</evidence>
<organism evidence="4 5">
    <name type="scientific">Armillaria borealis</name>
    <dbReference type="NCBI Taxonomy" id="47425"/>
    <lineage>
        <taxon>Eukaryota</taxon>
        <taxon>Fungi</taxon>
        <taxon>Dikarya</taxon>
        <taxon>Basidiomycota</taxon>
        <taxon>Agaricomycotina</taxon>
        <taxon>Agaricomycetes</taxon>
        <taxon>Agaricomycetidae</taxon>
        <taxon>Agaricales</taxon>
        <taxon>Marasmiineae</taxon>
        <taxon>Physalacriaceae</taxon>
        <taxon>Armillaria</taxon>
    </lineage>
</organism>
<dbReference type="Gene3D" id="1.20.144.10">
    <property type="entry name" value="Phosphatidic acid phosphatase type 2/haloperoxidase"/>
    <property type="match status" value="1"/>
</dbReference>
<evidence type="ECO:0000256" key="1">
    <source>
        <dbReference type="SAM" id="MobiDB-lite"/>
    </source>
</evidence>
<accession>A0AA39MYR9</accession>
<keyword evidence="2" id="KW-0472">Membrane</keyword>
<sequence>MAEDTRVLPRWLKFLDNTNEIVTTLTACFILYTRSPGVIYFASGAVSCSLSVKLIKRAIRQPRPPPTTGAKKKVTYGMPSTHSATITFFAEYISLACAYLPVHPSLPSSWITRILPPIIVLPWAAMIVMSRIWLGHHTLPQVVAGCSYGVIFSYTWYLMWNRGNLIMEFVMIRVCDVTCLLPSLDINDHDNSAMDDQDPISQFFPGQEDVDLYAVLNLSEDATVDTIKKSYRRLALIYHPDKHATATESNKAEASTKFQQVGFAYAVLSDEKRRERYDKTGKTDEGPELSPGEDGWEAYFEDLFDRVTRGKLDVHEERVSRRVFSRSAEEVADLHSAYLDTKGSLGEIMTFIPHSTHEDESRFILIISDLISKKELPSMRTWESSIKDEKAKLVRKKQGEKEAKEAEKLAKELGVWDEFYGSGKVGERKGKGGKGKGKAKEKDEEEEDTSALQALILKKRQKSMDGFFDGLAAKYAEPEPKFKGKGKKRGKAGDDDSDDAPKKKSKRAAPPPPPDIDDAEFEKLQQQLFGDKAANGSSGGEVKKSKGKKTKSK</sequence>
<name>A0AA39MYR9_9AGAR</name>
<keyword evidence="2" id="KW-0812">Transmembrane</keyword>
<dbReference type="Proteomes" id="UP001175226">
    <property type="component" value="Unassembled WGS sequence"/>
</dbReference>
<dbReference type="GO" id="GO:0005737">
    <property type="term" value="C:cytoplasm"/>
    <property type="evidence" value="ECO:0007669"/>
    <property type="project" value="TreeGrafter"/>
</dbReference>
<dbReference type="InterPro" id="IPR018253">
    <property type="entry name" value="DnaJ_domain_CS"/>
</dbReference>
<dbReference type="GO" id="GO:0005634">
    <property type="term" value="C:nucleus"/>
    <property type="evidence" value="ECO:0007669"/>
    <property type="project" value="TreeGrafter"/>
</dbReference>
<keyword evidence="2" id="KW-1133">Transmembrane helix</keyword>
<feature type="region of interest" description="Disordered" evidence="1">
    <location>
        <begin position="422"/>
        <end position="450"/>
    </location>
</feature>
<feature type="compositionally biased region" description="Basic and acidic residues" evidence="1">
    <location>
        <begin position="491"/>
        <end position="502"/>
    </location>
</feature>
<dbReference type="InterPro" id="IPR000326">
    <property type="entry name" value="PAP2/HPO"/>
</dbReference>
<dbReference type="InterPro" id="IPR036938">
    <property type="entry name" value="PAP2/HPO_sf"/>
</dbReference>
<dbReference type="PROSITE" id="PS50076">
    <property type="entry name" value="DNAJ_2"/>
    <property type="match status" value="1"/>
</dbReference>
<dbReference type="PRINTS" id="PR00625">
    <property type="entry name" value="JDOMAIN"/>
</dbReference>
<dbReference type="InterPro" id="IPR001623">
    <property type="entry name" value="DnaJ_domain"/>
</dbReference>
<dbReference type="PANTHER" id="PTHR44144">
    <property type="entry name" value="DNAJ HOMOLOG SUBFAMILY C MEMBER 9"/>
    <property type="match status" value="1"/>
</dbReference>
<dbReference type="EMBL" id="JAUEPT010000006">
    <property type="protein sequence ID" value="KAK0450845.1"/>
    <property type="molecule type" value="Genomic_DNA"/>
</dbReference>
<dbReference type="SUPFAM" id="SSF46565">
    <property type="entry name" value="Chaperone J-domain"/>
    <property type="match status" value="1"/>
</dbReference>
<evidence type="ECO:0000259" key="3">
    <source>
        <dbReference type="PROSITE" id="PS50076"/>
    </source>
</evidence>
<proteinExistence type="predicted"/>
<evidence type="ECO:0000313" key="4">
    <source>
        <dbReference type="EMBL" id="KAK0450845.1"/>
    </source>
</evidence>
<dbReference type="SMART" id="SM00014">
    <property type="entry name" value="acidPPc"/>
    <property type="match status" value="1"/>
</dbReference>
<dbReference type="Gene3D" id="1.10.287.110">
    <property type="entry name" value="DnaJ domain"/>
    <property type="match status" value="1"/>
</dbReference>
<dbReference type="InterPro" id="IPR056453">
    <property type="entry name" value="HTH_DNAJC9"/>
</dbReference>
<dbReference type="Pfam" id="PF01569">
    <property type="entry name" value="PAP2"/>
    <property type="match status" value="1"/>
</dbReference>
<dbReference type="Pfam" id="PF00226">
    <property type="entry name" value="DnaJ"/>
    <property type="match status" value="1"/>
</dbReference>
<dbReference type="SMART" id="SM00271">
    <property type="entry name" value="DnaJ"/>
    <property type="match status" value="1"/>
</dbReference>
<comment type="caution">
    <text evidence="4">The sequence shown here is derived from an EMBL/GenBank/DDBJ whole genome shotgun (WGS) entry which is preliminary data.</text>
</comment>
<keyword evidence="5" id="KW-1185">Reference proteome</keyword>